<keyword evidence="1" id="KW-0812">Transmembrane</keyword>
<dbReference type="Proteomes" id="UP000326877">
    <property type="component" value="Unassembled WGS sequence"/>
</dbReference>
<name>A0A5N7C0B4_PETAA</name>
<evidence type="ECO:0000256" key="1">
    <source>
        <dbReference type="SAM" id="Phobius"/>
    </source>
</evidence>
<proteinExistence type="predicted"/>
<evidence type="ECO:0000313" key="2">
    <source>
        <dbReference type="EMBL" id="KAE8387530.1"/>
    </source>
</evidence>
<keyword evidence="1" id="KW-1133">Transmembrane helix</keyword>
<reference evidence="2" key="1">
    <citation type="submission" date="2019-04" db="EMBL/GenBank/DDBJ databases">
        <title>Friends and foes A comparative genomics studyof 23 Aspergillus species from section Flavi.</title>
        <authorList>
            <consortium name="DOE Joint Genome Institute"/>
            <person name="Kjaerbolling I."/>
            <person name="Vesth T."/>
            <person name="Frisvad J.C."/>
            <person name="Nybo J.L."/>
            <person name="Theobald S."/>
            <person name="Kildgaard S."/>
            <person name="Isbrandt T."/>
            <person name="Kuo A."/>
            <person name="Sato A."/>
            <person name="Lyhne E.K."/>
            <person name="Kogle M.E."/>
            <person name="Wiebenga A."/>
            <person name="Kun R.S."/>
            <person name="Lubbers R.J."/>
            <person name="Makela M.R."/>
            <person name="Barry K."/>
            <person name="Chovatia M."/>
            <person name="Clum A."/>
            <person name="Daum C."/>
            <person name="Haridas S."/>
            <person name="He G."/>
            <person name="LaButti K."/>
            <person name="Lipzen A."/>
            <person name="Mondo S."/>
            <person name="Riley R."/>
            <person name="Salamov A."/>
            <person name="Simmons B.A."/>
            <person name="Magnuson J.K."/>
            <person name="Henrissat B."/>
            <person name="Mortensen U.H."/>
            <person name="Larsen T.O."/>
            <person name="Devries R.P."/>
            <person name="Grigoriev I.V."/>
            <person name="Machida M."/>
            <person name="Baker S.E."/>
            <person name="Andersen M.R."/>
        </authorList>
    </citation>
    <scope>NUCLEOTIDE SEQUENCE [LARGE SCALE GENOMIC DNA]</scope>
    <source>
        <strain evidence="2">IBT 14317</strain>
    </source>
</reference>
<protein>
    <submittedName>
        <fullName evidence="2">Uncharacterized protein</fullName>
    </submittedName>
</protein>
<gene>
    <name evidence="2" type="ORF">BDV23DRAFT_123396</name>
</gene>
<organism evidence="2">
    <name type="scientific">Petromyces alliaceus</name>
    <name type="common">Aspergillus alliaceus</name>
    <dbReference type="NCBI Taxonomy" id="209559"/>
    <lineage>
        <taxon>Eukaryota</taxon>
        <taxon>Fungi</taxon>
        <taxon>Dikarya</taxon>
        <taxon>Ascomycota</taxon>
        <taxon>Pezizomycotina</taxon>
        <taxon>Eurotiomycetes</taxon>
        <taxon>Eurotiomycetidae</taxon>
        <taxon>Eurotiales</taxon>
        <taxon>Aspergillaceae</taxon>
        <taxon>Aspergillus</taxon>
        <taxon>Aspergillus subgen. Circumdati</taxon>
    </lineage>
</organism>
<accession>A0A5N7C0B4</accession>
<dbReference type="EMBL" id="ML735291">
    <property type="protein sequence ID" value="KAE8387530.1"/>
    <property type="molecule type" value="Genomic_DNA"/>
</dbReference>
<keyword evidence="1" id="KW-0472">Membrane</keyword>
<feature type="transmembrane region" description="Helical" evidence="1">
    <location>
        <begin position="81"/>
        <end position="102"/>
    </location>
</feature>
<dbReference type="AlphaFoldDB" id="A0A5N7C0B4"/>
<sequence>MIPTGADCLLCFLLFIFLSLSLIQRYTVLLIPKPGGKGYGHKACLISIIPSIGRFSLGSNGSVYVSSWMLGYSPFLGSRSLIHYVMYNTGVMGSTVLLSWLVRLAFLGRDIIEEFLAAFG</sequence>